<feature type="region of interest" description="Disordered" evidence="1">
    <location>
        <begin position="32"/>
        <end position="92"/>
    </location>
</feature>
<evidence type="ECO:0000256" key="1">
    <source>
        <dbReference type="SAM" id="MobiDB-lite"/>
    </source>
</evidence>
<reference evidence="2" key="1">
    <citation type="submission" date="2021-02" db="EMBL/GenBank/DDBJ databases">
        <authorList>
            <person name="Dougan E. K."/>
            <person name="Rhodes N."/>
            <person name="Thang M."/>
            <person name="Chan C."/>
        </authorList>
    </citation>
    <scope>NUCLEOTIDE SEQUENCE</scope>
</reference>
<feature type="compositionally biased region" description="Polar residues" evidence="1">
    <location>
        <begin position="1"/>
        <end position="11"/>
    </location>
</feature>
<comment type="caution">
    <text evidence="2">The sequence shown here is derived from an EMBL/GenBank/DDBJ whole genome shotgun (WGS) entry which is preliminary data.</text>
</comment>
<organism evidence="2 3">
    <name type="scientific">Symbiodinium necroappetens</name>
    <dbReference type="NCBI Taxonomy" id="1628268"/>
    <lineage>
        <taxon>Eukaryota</taxon>
        <taxon>Sar</taxon>
        <taxon>Alveolata</taxon>
        <taxon>Dinophyceae</taxon>
        <taxon>Suessiales</taxon>
        <taxon>Symbiodiniaceae</taxon>
        <taxon>Symbiodinium</taxon>
    </lineage>
</organism>
<keyword evidence="3" id="KW-1185">Reference proteome</keyword>
<dbReference type="AlphaFoldDB" id="A0A812N904"/>
<accession>A0A812N904</accession>
<feature type="region of interest" description="Disordered" evidence="1">
    <location>
        <begin position="1"/>
        <end position="20"/>
    </location>
</feature>
<feature type="non-terminal residue" evidence="2">
    <location>
        <position position="1"/>
    </location>
</feature>
<dbReference type="Proteomes" id="UP000601435">
    <property type="component" value="Unassembled WGS sequence"/>
</dbReference>
<feature type="non-terminal residue" evidence="2">
    <location>
        <position position="92"/>
    </location>
</feature>
<feature type="compositionally biased region" description="Basic and acidic residues" evidence="1">
    <location>
        <begin position="66"/>
        <end position="86"/>
    </location>
</feature>
<dbReference type="OrthoDB" id="449007at2759"/>
<evidence type="ECO:0000313" key="2">
    <source>
        <dbReference type="EMBL" id="CAE7276728.1"/>
    </source>
</evidence>
<sequence>LNVRDASTQTVRDPERQDGGFETIWRLRPRGMESFPHFAKPKKAKKRGKDAEAMVLQDVEDAPAVDPRDPSERKRARIEEPGRLAEEAPEVE</sequence>
<name>A0A812N904_9DINO</name>
<gene>
    <name evidence="2" type="ORF">SNEC2469_LOCUS6721</name>
</gene>
<protein>
    <submittedName>
        <fullName evidence="2">Uncharacterized protein</fullName>
    </submittedName>
</protein>
<feature type="compositionally biased region" description="Basic residues" evidence="1">
    <location>
        <begin position="39"/>
        <end position="48"/>
    </location>
</feature>
<evidence type="ECO:0000313" key="3">
    <source>
        <dbReference type="Proteomes" id="UP000601435"/>
    </source>
</evidence>
<dbReference type="EMBL" id="CAJNJA010011674">
    <property type="protein sequence ID" value="CAE7276728.1"/>
    <property type="molecule type" value="Genomic_DNA"/>
</dbReference>
<proteinExistence type="predicted"/>